<dbReference type="Proteomes" id="UP001526426">
    <property type="component" value="Unassembled WGS sequence"/>
</dbReference>
<reference evidence="1 2" key="1">
    <citation type="submission" date="2021-08" db="EMBL/GenBank/DDBJ databases">
        <title>Draft genome sequence of Spirulina subsalsa with high tolerance to salinity and hype-accumulation of phycocyanin.</title>
        <authorList>
            <person name="Pei H."/>
            <person name="Jiang L."/>
        </authorList>
    </citation>
    <scope>NUCLEOTIDE SEQUENCE [LARGE SCALE GENOMIC DNA]</scope>
    <source>
        <strain evidence="1 2">FACHB-351</strain>
    </source>
</reference>
<sequence>MQITLNKQQEEFIAAQLAQGNFSHPDEVVNAAFKLLEKLQTEYPDWLTETRDQVNLPPFSGSGEKANNV</sequence>
<evidence type="ECO:0000313" key="1">
    <source>
        <dbReference type="EMBL" id="MCW6037341.1"/>
    </source>
</evidence>
<dbReference type="Gene3D" id="6.10.10.120">
    <property type="entry name" value="Antitoxin ParD1-like"/>
    <property type="match status" value="1"/>
</dbReference>
<dbReference type="InterPro" id="IPR022789">
    <property type="entry name" value="ParD"/>
</dbReference>
<dbReference type="InterPro" id="IPR038296">
    <property type="entry name" value="ParD_sf"/>
</dbReference>
<proteinExistence type="predicted"/>
<dbReference type="Pfam" id="PF03693">
    <property type="entry name" value="ParD_antitoxin"/>
    <property type="match status" value="1"/>
</dbReference>
<accession>A0ABT3L756</accession>
<dbReference type="EMBL" id="JAIHOM010000067">
    <property type="protein sequence ID" value="MCW6037341.1"/>
    <property type="molecule type" value="Genomic_DNA"/>
</dbReference>
<organism evidence="1 2">
    <name type="scientific">Spirulina subsalsa FACHB-351</name>
    <dbReference type="NCBI Taxonomy" id="234711"/>
    <lineage>
        <taxon>Bacteria</taxon>
        <taxon>Bacillati</taxon>
        <taxon>Cyanobacteriota</taxon>
        <taxon>Cyanophyceae</taxon>
        <taxon>Spirulinales</taxon>
        <taxon>Spirulinaceae</taxon>
        <taxon>Spirulina</taxon>
    </lineage>
</organism>
<comment type="caution">
    <text evidence="1">The sequence shown here is derived from an EMBL/GenBank/DDBJ whole genome shotgun (WGS) entry which is preliminary data.</text>
</comment>
<keyword evidence="2" id="KW-1185">Reference proteome</keyword>
<name>A0ABT3L756_9CYAN</name>
<protein>
    <submittedName>
        <fullName evidence="1">Type II toxin-antitoxin system ParD family antitoxin</fullName>
    </submittedName>
</protein>
<evidence type="ECO:0000313" key="2">
    <source>
        <dbReference type="Proteomes" id="UP001526426"/>
    </source>
</evidence>
<dbReference type="RefSeq" id="WP_265265196.1">
    <property type="nucleotide sequence ID" value="NZ_JAIHOM010000067.1"/>
</dbReference>
<gene>
    <name evidence="1" type="ORF">K4A83_13820</name>
</gene>